<evidence type="ECO:0000313" key="3">
    <source>
        <dbReference type="EMBL" id="KAA9159322.1"/>
    </source>
</evidence>
<name>A0A5N0V156_9PSEU</name>
<feature type="region of interest" description="Disordered" evidence="1">
    <location>
        <begin position="29"/>
        <end position="67"/>
    </location>
</feature>
<dbReference type="EMBL" id="VMNW02000030">
    <property type="protein sequence ID" value="KAA9159322.1"/>
    <property type="molecule type" value="Genomic_DNA"/>
</dbReference>
<organism evidence="3 4">
    <name type="scientific">Amycolatopsis acidicola</name>
    <dbReference type="NCBI Taxonomy" id="2596893"/>
    <lineage>
        <taxon>Bacteria</taxon>
        <taxon>Bacillati</taxon>
        <taxon>Actinomycetota</taxon>
        <taxon>Actinomycetes</taxon>
        <taxon>Pseudonocardiales</taxon>
        <taxon>Pseudonocardiaceae</taxon>
        <taxon>Amycolatopsis</taxon>
    </lineage>
</organism>
<comment type="caution">
    <text evidence="3">The sequence shown here is derived from an EMBL/GenBank/DDBJ whole genome shotgun (WGS) entry which is preliminary data.</text>
</comment>
<dbReference type="Proteomes" id="UP000319769">
    <property type="component" value="Unassembled WGS sequence"/>
</dbReference>
<reference evidence="3" key="1">
    <citation type="submission" date="2019-09" db="EMBL/GenBank/DDBJ databases">
        <authorList>
            <person name="Teo W.F.A."/>
            <person name="Duangmal K."/>
        </authorList>
    </citation>
    <scope>NUCLEOTIDE SEQUENCE [LARGE SCALE GENOMIC DNA]</scope>
    <source>
        <strain evidence="3">K81G1</strain>
    </source>
</reference>
<feature type="compositionally biased region" description="Pro residues" evidence="1">
    <location>
        <begin position="33"/>
        <end position="49"/>
    </location>
</feature>
<dbReference type="RefSeq" id="WP_144747541.1">
    <property type="nucleotide sequence ID" value="NZ_VMNW02000030.1"/>
</dbReference>
<keyword evidence="2" id="KW-0732">Signal</keyword>
<evidence type="ECO:0000256" key="1">
    <source>
        <dbReference type="SAM" id="MobiDB-lite"/>
    </source>
</evidence>
<evidence type="ECO:0008006" key="5">
    <source>
        <dbReference type="Google" id="ProtNLM"/>
    </source>
</evidence>
<keyword evidence="4" id="KW-1185">Reference proteome</keyword>
<evidence type="ECO:0000256" key="2">
    <source>
        <dbReference type="SAM" id="SignalP"/>
    </source>
</evidence>
<evidence type="ECO:0000313" key="4">
    <source>
        <dbReference type="Proteomes" id="UP000319769"/>
    </source>
</evidence>
<feature type="chain" id="PRO_5039137045" description="Lipoprotein" evidence="2">
    <location>
        <begin position="36"/>
        <end position="321"/>
    </location>
</feature>
<protein>
    <recommendedName>
        <fullName evidence="5">Lipoprotein</fullName>
    </recommendedName>
</protein>
<accession>A0A5N0V156</accession>
<dbReference type="PROSITE" id="PS51257">
    <property type="entry name" value="PROKAR_LIPOPROTEIN"/>
    <property type="match status" value="1"/>
</dbReference>
<sequence>MDAERTISPSRIGRRALLLASVLGFAGACAPKAPAPPPSPPPSSPPPSPAARADLPTSTTNPDLVRETSYGDSLRVGFCGAPRSPALGRMTGDLDAAGAALQRQLAAYGPETQPVVELIATAVQSAPGPDGMYRTRADDSTVQRYLDEARKLKGLLLVNIQPGHADFLDEVRAYERWLTEPDVGIALDPEWAVDPGVKPGQKYGHVDGAKLDEVSRFLSDLVTRHGIPTKMLAYHQVAASVVRSEDDLVPHPGVYPVKIVDGIGSRELKTETWNVVMRSKPGHVAAGFKLFYDEDTRKGGKLMQPDEVMALRPKPTYVVYE</sequence>
<feature type="signal peptide" evidence="2">
    <location>
        <begin position="1"/>
        <end position="35"/>
    </location>
</feature>
<proteinExistence type="predicted"/>
<dbReference type="AlphaFoldDB" id="A0A5N0V156"/>
<gene>
    <name evidence="3" type="ORF">FPZ12_020690</name>
</gene>
<dbReference type="OrthoDB" id="9812120at2"/>